<dbReference type="RefSeq" id="WP_166145597.1">
    <property type="nucleotide sequence ID" value="NZ_JAAOIW010000001.1"/>
</dbReference>
<keyword evidence="3" id="KW-1185">Reference proteome</keyword>
<evidence type="ECO:0000259" key="1">
    <source>
        <dbReference type="Pfam" id="PF17881"/>
    </source>
</evidence>
<dbReference type="InterPro" id="IPR041401">
    <property type="entry name" value="TseB-like_dom"/>
</dbReference>
<evidence type="ECO:0000313" key="2">
    <source>
        <dbReference type="EMBL" id="NHN28679.1"/>
    </source>
</evidence>
<dbReference type="EMBL" id="JAAOIW010000001">
    <property type="protein sequence ID" value="NHN28679.1"/>
    <property type="molecule type" value="Genomic_DNA"/>
</dbReference>
<reference evidence="2" key="1">
    <citation type="submission" date="2020-03" db="EMBL/GenBank/DDBJ databases">
        <title>Draft sequencing of Paenibacilllus sp. S3N08.</title>
        <authorList>
            <person name="Kim D.-U."/>
        </authorList>
    </citation>
    <scope>NUCLEOTIDE SEQUENCE</scope>
    <source>
        <strain evidence="2">S3N08</strain>
    </source>
</reference>
<dbReference type="Pfam" id="PF17881">
    <property type="entry name" value="TseB"/>
    <property type="match status" value="1"/>
</dbReference>
<dbReference type="Proteomes" id="UP001165962">
    <property type="component" value="Unassembled WGS sequence"/>
</dbReference>
<dbReference type="Gene3D" id="3.10.450.40">
    <property type="match status" value="2"/>
</dbReference>
<name>A0ABX0IXK4_9BACL</name>
<sequence length="163" mass="18561">MKIRITAAACVAAALLLFLCIQFYNSVQEKEWALQRADVQTAYEKTILTKASKVEKFVGEQTYTIIHGEDKIGQKLIVWVGGNQIFSQMAADGMTSEAIKAIVLTRQPAANLKRIVPGVWNGNLVWEVFYKIDAEASNPDRYYYDYYAFKDGVWMDTYRLSIQ</sequence>
<proteinExistence type="predicted"/>
<protein>
    <submittedName>
        <fullName evidence="2">DUF5590 domain-containing protein</fullName>
    </submittedName>
</protein>
<comment type="caution">
    <text evidence="2">The sequence shown here is derived from an EMBL/GenBank/DDBJ whole genome shotgun (WGS) entry which is preliminary data.</text>
</comment>
<accession>A0ABX0IXK4</accession>
<dbReference type="InterPro" id="IPR046350">
    <property type="entry name" value="Cystatin_sf"/>
</dbReference>
<feature type="domain" description="Cell wall elongation regulator TseB-like" evidence="1">
    <location>
        <begin position="39"/>
        <end position="80"/>
    </location>
</feature>
<organism evidence="2 3">
    <name type="scientific">Paenibacillus agricola</name>
    <dbReference type="NCBI Taxonomy" id="2716264"/>
    <lineage>
        <taxon>Bacteria</taxon>
        <taxon>Bacillati</taxon>
        <taxon>Bacillota</taxon>
        <taxon>Bacilli</taxon>
        <taxon>Bacillales</taxon>
        <taxon>Paenibacillaceae</taxon>
        <taxon>Paenibacillus</taxon>
    </lineage>
</organism>
<evidence type="ECO:0000313" key="3">
    <source>
        <dbReference type="Proteomes" id="UP001165962"/>
    </source>
</evidence>
<dbReference type="SUPFAM" id="SSF54403">
    <property type="entry name" value="Cystatin/monellin"/>
    <property type="match status" value="2"/>
</dbReference>
<gene>
    <name evidence="2" type="ORF">G9U52_02405</name>
</gene>